<reference evidence="1" key="1">
    <citation type="submission" date="2018-01" db="EMBL/GenBank/DDBJ databases">
        <title>Draft genome sequence of Bandra megavirus.</title>
        <authorList>
            <person name="Chatterjee A."/>
            <person name="Yadav R."/>
            <person name="Kondabagil K."/>
        </authorList>
    </citation>
    <scope>NUCLEOTIDE SEQUENCE</scope>
    <source>
        <strain evidence="1">KK-1</strain>
    </source>
</reference>
<name>A0A2K9V9R9_9VIRU</name>
<evidence type="ECO:0000313" key="1">
    <source>
        <dbReference type="EMBL" id="AUV58951.1"/>
    </source>
</evidence>
<protein>
    <submittedName>
        <fullName evidence="1">Uncharacterized protein</fullName>
    </submittedName>
</protein>
<dbReference type="EMBL" id="MG779388">
    <property type="protein sequence ID" value="AUV58951.1"/>
    <property type="molecule type" value="Genomic_DNA"/>
</dbReference>
<accession>A0A2K9V9R9</accession>
<proteinExistence type="predicted"/>
<sequence>MKNIIVVVIIIIIASSLVESINLSDTSTIGYKKLHCYLRNKEYAFPIATLNIPSTAQIISRQNSHKRGELVANTATIEKMELDGEIFDDENLAMYCHDGGFGIGFNTGETIELELDSSINYGIRFFPNKEDAIKYHYF</sequence>
<organism evidence="1">
    <name type="scientific">Bandra megavirus</name>
    <dbReference type="NCBI Taxonomy" id="2071566"/>
    <lineage>
        <taxon>Viruses</taxon>
        <taxon>Varidnaviria</taxon>
        <taxon>Bamfordvirae</taxon>
        <taxon>Nucleocytoviricota</taxon>
        <taxon>Megaviricetes</taxon>
        <taxon>Imitervirales</taxon>
        <taxon>Mimiviridae</taxon>
        <taxon>Megamimivirinae</taxon>
        <taxon>Megavirus</taxon>
    </lineage>
</organism>